<dbReference type="RefSeq" id="WP_380130019.1">
    <property type="nucleotide sequence ID" value="NZ_JBHSEG010000008.1"/>
</dbReference>
<organism evidence="1 2">
    <name type="scientific">Deinococcus sonorensis</name>
    <dbReference type="NCBI Taxonomy" id="309891"/>
    <lineage>
        <taxon>Bacteria</taxon>
        <taxon>Thermotogati</taxon>
        <taxon>Deinococcota</taxon>
        <taxon>Deinococci</taxon>
        <taxon>Deinococcales</taxon>
        <taxon>Deinococcaceae</taxon>
        <taxon>Deinococcus</taxon>
    </lineage>
</organism>
<sequence>MMDLEVNNVNSFLRSFYQCHDSILKSLSMEARGDSFNFTLTACIQCRHDRTLINSEWVDLYLEFEDIYSFNFVRKLGEDYRVMSNGIHILYEHGIFFTNLGGSSFDIEKIDDFKYSQMHLSSRAIRWRAVEV</sequence>
<dbReference type="EMBL" id="JBHSEG010000008">
    <property type="protein sequence ID" value="MFC4455307.1"/>
    <property type="molecule type" value="Genomic_DNA"/>
</dbReference>
<comment type="caution">
    <text evidence="1">The sequence shown here is derived from an EMBL/GenBank/DDBJ whole genome shotgun (WGS) entry which is preliminary data.</text>
</comment>
<proteinExistence type="predicted"/>
<dbReference type="Proteomes" id="UP001595939">
    <property type="component" value="Unassembled WGS sequence"/>
</dbReference>
<reference evidence="2" key="1">
    <citation type="journal article" date="2019" name="Int. J. Syst. Evol. Microbiol.">
        <title>The Global Catalogue of Microorganisms (GCM) 10K type strain sequencing project: providing services to taxonomists for standard genome sequencing and annotation.</title>
        <authorList>
            <consortium name="The Broad Institute Genomics Platform"/>
            <consortium name="The Broad Institute Genome Sequencing Center for Infectious Disease"/>
            <person name="Wu L."/>
            <person name="Ma J."/>
        </authorList>
    </citation>
    <scope>NUCLEOTIDE SEQUENCE [LARGE SCALE GENOMIC DNA]</scope>
    <source>
        <strain evidence="2">CCUG 39970</strain>
    </source>
</reference>
<evidence type="ECO:0000313" key="2">
    <source>
        <dbReference type="Proteomes" id="UP001595939"/>
    </source>
</evidence>
<evidence type="ECO:0000313" key="1">
    <source>
        <dbReference type="EMBL" id="MFC4455307.1"/>
    </source>
</evidence>
<keyword evidence="2" id="KW-1185">Reference proteome</keyword>
<accession>A0ABV8YBI1</accession>
<gene>
    <name evidence="1" type="ORF">ACFO0P_16140</name>
</gene>
<protein>
    <submittedName>
        <fullName evidence="1">Uncharacterized protein</fullName>
    </submittedName>
</protein>
<name>A0ABV8YBI1_9DEIO</name>